<dbReference type="EMBL" id="CAMXCT030006631">
    <property type="protein sequence ID" value="CAL4804653.1"/>
    <property type="molecule type" value="Genomic_DNA"/>
</dbReference>
<gene>
    <name evidence="3" type="ORF">C1SCF055_LOCUS41993</name>
</gene>
<dbReference type="EMBL" id="CAMXCT010006631">
    <property type="protein sequence ID" value="CAI4017341.1"/>
    <property type="molecule type" value="Genomic_DNA"/>
</dbReference>
<dbReference type="PANTHER" id="PTHR47447">
    <property type="entry name" value="OS03G0856100 PROTEIN"/>
    <property type="match status" value="1"/>
</dbReference>
<accession>A0A9P1DXJ7</accession>
<sequence>MAYCGVPPIDLIARHLARETQVDRLLHRCGSNTVTVVKLKLARSKETRFSRRIDQLTVNRWAPTVNQAVVSCAQASVWQPALLAVAGALRQNLFRPKIETYNAMATACLRCHIWSWGLLLLGSAQQKGLRLDAVSAASAFASCQTEQQWKVTGKILQHLRVGEDGGVPCDLHVTSAAMTSLEKGDQWQEAIELFIASQVARLSQNVVSCSAAITACEAGRWWPGAFDLLQQMRQKALRPNAFSHQAALSSTVDTWRQGLKRFESMRREGGQGAQGQLWCEMDGSRLPRPHPRMLPSWPTGRGEEAPAAGEAKEGLGHRSSAEEAAMAISNKKLQKIMTLPINQIFRYLQNRSRVQAECIVVRSGCTSKLISGLRDESWALTSALGDWVVLGYMNLVIDDAEEVLVKKKTRRAIGHWEIARWRENLVRTPGEAPKPETDLELGALSSGWAVGRGKDRWKTLLQIVRF</sequence>
<dbReference type="PANTHER" id="PTHR47447:SF17">
    <property type="entry name" value="OS12G0638900 PROTEIN"/>
    <property type="match status" value="1"/>
</dbReference>
<feature type="region of interest" description="Disordered" evidence="2">
    <location>
        <begin position="289"/>
        <end position="308"/>
    </location>
</feature>
<dbReference type="InterPro" id="IPR011990">
    <property type="entry name" value="TPR-like_helical_dom_sf"/>
</dbReference>
<protein>
    <submittedName>
        <fullName evidence="5">Probable small nuclear ribonucleoprotein E (SnRNP-E) (Sm protein E) (Sm-E) (SmE)</fullName>
    </submittedName>
</protein>
<dbReference type="EMBL" id="CAMXCT020006631">
    <property type="protein sequence ID" value="CAL1170716.1"/>
    <property type="molecule type" value="Genomic_DNA"/>
</dbReference>
<organism evidence="3">
    <name type="scientific">Cladocopium goreaui</name>
    <dbReference type="NCBI Taxonomy" id="2562237"/>
    <lineage>
        <taxon>Eukaryota</taxon>
        <taxon>Sar</taxon>
        <taxon>Alveolata</taxon>
        <taxon>Dinophyceae</taxon>
        <taxon>Suessiales</taxon>
        <taxon>Symbiodiniaceae</taxon>
        <taxon>Cladocopium</taxon>
    </lineage>
</organism>
<proteinExistence type="predicted"/>
<dbReference type="GO" id="GO:1990904">
    <property type="term" value="C:ribonucleoprotein complex"/>
    <property type="evidence" value="ECO:0007669"/>
    <property type="project" value="UniProtKB-KW"/>
</dbReference>
<dbReference type="Proteomes" id="UP001152797">
    <property type="component" value="Unassembled WGS sequence"/>
</dbReference>
<dbReference type="AlphaFoldDB" id="A0A9P1DXJ7"/>
<keyword evidence="6" id="KW-1185">Reference proteome</keyword>
<comment type="caution">
    <text evidence="3">The sequence shown here is derived from an EMBL/GenBank/DDBJ whole genome shotgun (WGS) entry which is preliminary data.</text>
</comment>
<name>A0A9P1DXJ7_9DINO</name>
<evidence type="ECO:0000313" key="3">
    <source>
        <dbReference type="EMBL" id="CAI4017341.1"/>
    </source>
</evidence>
<keyword evidence="1" id="KW-0677">Repeat</keyword>
<dbReference type="Gene3D" id="2.30.30.100">
    <property type="match status" value="1"/>
</dbReference>
<evidence type="ECO:0000313" key="4">
    <source>
        <dbReference type="EMBL" id="CAL1170716.1"/>
    </source>
</evidence>
<evidence type="ECO:0000313" key="5">
    <source>
        <dbReference type="EMBL" id="CAL4804653.1"/>
    </source>
</evidence>
<evidence type="ECO:0000256" key="2">
    <source>
        <dbReference type="SAM" id="MobiDB-lite"/>
    </source>
</evidence>
<keyword evidence="5" id="KW-0687">Ribonucleoprotein</keyword>
<evidence type="ECO:0000313" key="6">
    <source>
        <dbReference type="Proteomes" id="UP001152797"/>
    </source>
</evidence>
<dbReference type="Gene3D" id="1.25.40.10">
    <property type="entry name" value="Tetratricopeptide repeat domain"/>
    <property type="match status" value="2"/>
</dbReference>
<evidence type="ECO:0000256" key="1">
    <source>
        <dbReference type="ARBA" id="ARBA00022737"/>
    </source>
</evidence>
<reference evidence="3" key="1">
    <citation type="submission" date="2022-10" db="EMBL/GenBank/DDBJ databases">
        <authorList>
            <person name="Chen Y."/>
            <person name="Dougan E. K."/>
            <person name="Chan C."/>
            <person name="Rhodes N."/>
            <person name="Thang M."/>
        </authorList>
    </citation>
    <scope>NUCLEOTIDE SEQUENCE</scope>
</reference>
<reference evidence="4" key="2">
    <citation type="submission" date="2024-04" db="EMBL/GenBank/DDBJ databases">
        <authorList>
            <person name="Chen Y."/>
            <person name="Shah S."/>
            <person name="Dougan E. K."/>
            <person name="Thang M."/>
            <person name="Chan C."/>
        </authorList>
    </citation>
    <scope>NUCLEOTIDE SEQUENCE [LARGE SCALE GENOMIC DNA]</scope>
</reference>